<proteinExistence type="predicted"/>
<sequence>MKHTRANLLTPARNLCSAFSSSSPIPTLLTNFTHDPYPQAHEHGLPHLAPFLGRTFTGTDGVARYFEVMGSELGFEDMSFEPESEWLVDTSTMAVVIRGTAKFFAKRTGQKWDEGFVYRLGIAEEVNGEVAGRGQLKVQEYEVWADTGAAYLAIKGNLGEVLDKEAEGGTGGAGRTRRSQDRKRSGCGEVVGSGMSAFGSCGQ</sequence>
<accession>A0A017SHH5</accession>
<dbReference type="AlphaFoldDB" id="A0A017SHH5"/>
<dbReference type="Proteomes" id="UP000019804">
    <property type="component" value="Unassembled WGS sequence"/>
</dbReference>
<dbReference type="Gene3D" id="3.10.450.50">
    <property type="match status" value="1"/>
</dbReference>
<dbReference type="EMBL" id="KK088419">
    <property type="protein sequence ID" value="EYE96064.1"/>
    <property type="molecule type" value="Genomic_DNA"/>
</dbReference>
<evidence type="ECO:0000313" key="3">
    <source>
        <dbReference type="Proteomes" id="UP000019804"/>
    </source>
</evidence>
<dbReference type="STRING" id="1388766.A0A017SHH5"/>
<dbReference type="OrthoDB" id="3352776at2759"/>
<name>A0A017SHH5_ASPRC</name>
<dbReference type="GeneID" id="63695229"/>
<reference evidence="3" key="1">
    <citation type="journal article" date="2014" name="Nat. Commun.">
        <title>Genomic adaptations of the halophilic Dead Sea filamentous fungus Eurotium rubrum.</title>
        <authorList>
            <person name="Kis-Papo T."/>
            <person name="Weig A.R."/>
            <person name="Riley R."/>
            <person name="Persoh D."/>
            <person name="Salamov A."/>
            <person name="Sun H."/>
            <person name="Lipzen A."/>
            <person name="Wasser S.P."/>
            <person name="Rambold G."/>
            <person name="Grigoriev I.V."/>
            <person name="Nevo E."/>
        </authorList>
    </citation>
    <scope>NUCLEOTIDE SEQUENCE [LARGE SCALE GENOMIC DNA]</scope>
    <source>
        <strain evidence="3">CBS 135680</strain>
    </source>
</reference>
<keyword evidence="3" id="KW-1185">Reference proteome</keyword>
<protein>
    <submittedName>
        <fullName evidence="2">Uncharacterized protein</fullName>
    </submittedName>
</protein>
<dbReference type="HOGENOM" id="CLU_095773_1_0_1"/>
<gene>
    <name evidence="2" type="ORF">EURHEDRAFT_401721</name>
</gene>
<evidence type="ECO:0000313" key="2">
    <source>
        <dbReference type="EMBL" id="EYE96064.1"/>
    </source>
</evidence>
<dbReference type="RefSeq" id="XP_040639752.1">
    <property type="nucleotide sequence ID" value="XM_040780105.1"/>
</dbReference>
<evidence type="ECO:0000256" key="1">
    <source>
        <dbReference type="SAM" id="MobiDB-lite"/>
    </source>
</evidence>
<organism evidence="2 3">
    <name type="scientific">Aspergillus ruber (strain CBS 135680)</name>
    <dbReference type="NCBI Taxonomy" id="1388766"/>
    <lineage>
        <taxon>Eukaryota</taxon>
        <taxon>Fungi</taxon>
        <taxon>Dikarya</taxon>
        <taxon>Ascomycota</taxon>
        <taxon>Pezizomycotina</taxon>
        <taxon>Eurotiomycetes</taxon>
        <taxon>Eurotiomycetidae</taxon>
        <taxon>Eurotiales</taxon>
        <taxon>Aspergillaceae</taxon>
        <taxon>Aspergillus</taxon>
        <taxon>Aspergillus subgen. Aspergillus</taxon>
    </lineage>
</organism>
<feature type="region of interest" description="Disordered" evidence="1">
    <location>
        <begin position="165"/>
        <end position="203"/>
    </location>
</feature>